<feature type="region of interest" description="Disordered" evidence="5">
    <location>
        <begin position="1"/>
        <end position="490"/>
    </location>
</feature>
<dbReference type="GO" id="GO:0005539">
    <property type="term" value="F:glycosaminoglycan binding"/>
    <property type="evidence" value="ECO:0007669"/>
    <property type="project" value="TreeGrafter"/>
</dbReference>
<feature type="compositionally biased region" description="Low complexity" evidence="5">
    <location>
        <begin position="447"/>
        <end position="464"/>
    </location>
</feature>
<dbReference type="Proteomes" id="UP001138500">
    <property type="component" value="Unassembled WGS sequence"/>
</dbReference>
<keyword evidence="4" id="KW-0325">Glycoprotein</keyword>
<keyword evidence="2" id="KW-0732">Signal</keyword>
<feature type="domain" description="Sulfatase N-terminal" evidence="6">
    <location>
        <begin position="569"/>
        <end position="915"/>
    </location>
</feature>
<feature type="compositionally biased region" description="Basic residues" evidence="5">
    <location>
        <begin position="160"/>
        <end position="179"/>
    </location>
</feature>
<reference evidence="7 8" key="1">
    <citation type="journal article" date="2018" name="IMA Fungus">
        <title>IMA Genome-F 10: Nine draft genome sequences of Claviceps purpurea s.lat., including C. arundinis, C. humidiphila, and C. cf. spartinae, pseudomolecules for the pitch canker pathogen Fusarium circinatum, draft genome of Davidsoniella eucalypti, Grosmannia galeiformis, Quambalaria eucalypti, and Teratosphaeria destructans.</title>
        <authorList>
            <person name="Wingfield B.D."/>
            <person name="Liu M."/>
            <person name="Nguyen H.D."/>
            <person name="Lane F.A."/>
            <person name="Morgan S.W."/>
            <person name="De Vos L."/>
            <person name="Wilken P.M."/>
            <person name="Duong T.A."/>
            <person name="Aylward J."/>
            <person name="Coetzee M.P."/>
            <person name="Dadej K."/>
            <person name="De Beer Z.W."/>
            <person name="Findlay W."/>
            <person name="Havenga M."/>
            <person name="Kolarik M."/>
            <person name="Menzies J.G."/>
            <person name="Naidoo K."/>
            <person name="Pochopski O."/>
            <person name="Shoukouhi P."/>
            <person name="Santana Q.C."/>
            <person name="Seifert K.A."/>
            <person name="Soal N."/>
            <person name="Steenkamp E.T."/>
            <person name="Tatham C.T."/>
            <person name="van der Nest M.A."/>
            <person name="Wingfield M.J."/>
        </authorList>
    </citation>
    <scope>NUCLEOTIDE SEQUENCE [LARGE SCALE GENOMIC DNA]</scope>
    <source>
        <strain evidence="7">CMW44962</strain>
    </source>
</reference>
<keyword evidence="8" id="KW-1185">Reference proteome</keyword>
<evidence type="ECO:0000256" key="4">
    <source>
        <dbReference type="ARBA" id="ARBA00023180"/>
    </source>
</evidence>
<feature type="compositionally biased region" description="Low complexity" evidence="5">
    <location>
        <begin position="143"/>
        <end position="159"/>
    </location>
</feature>
<dbReference type="AlphaFoldDB" id="A0A9W7SSP4"/>
<feature type="compositionally biased region" description="Polar residues" evidence="5">
    <location>
        <begin position="402"/>
        <end position="422"/>
    </location>
</feature>
<feature type="compositionally biased region" description="Polar residues" evidence="5">
    <location>
        <begin position="273"/>
        <end position="300"/>
    </location>
</feature>
<dbReference type="Gene3D" id="3.40.720.10">
    <property type="entry name" value="Alkaline Phosphatase, subunit A"/>
    <property type="match status" value="1"/>
</dbReference>
<feature type="compositionally biased region" description="Low complexity" evidence="5">
    <location>
        <begin position="66"/>
        <end position="77"/>
    </location>
</feature>
<organism evidence="7 8">
    <name type="scientific">Teratosphaeria destructans</name>
    <dbReference type="NCBI Taxonomy" id="418781"/>
    <lineage>
        <taxon>Eukaryota</taxon>
        <taxon>Fungi</taxon>
        <taxon>Dikarya</taxon>
        <taxon>Ascomycota</taxon>
        <taxon>Pezizomycotina</taxon>
        <taxon>Dothideomycetes</taxon>
        <taxon>Dothideomycetidae</taxon>
        <taxon>Mycosphaerellales</taxon>
        <taxon>Teratosphaeriaceae</taxon>
        <taxon>Teratosphaeria</taxon>
    </lineage>
</organism>
<protein>
    <submittedName>
        <fullName evidence="7">Arylsulfatase</fullName>
    </submittedName>
</protein>
<feature type="compositionally biased region" description="Acidic residues" evidence="5">
    <location>
        <begin position="121"/>
        <end position="139"/>
    </location>
</feature>
<dbReference type="InterPro" id="IPR000917">
    <property type="entry name" value="Sulfatase_N"/>
</dbReference>
<evidence type="ECO:0000256" key="1">
    <source>
        <dbReference type="ARBA" id="ARBA00008779"/>
    </source>
</evidence>
<name>A0A9W7SSP4_9PEZI</name>
<dbReference type="EMBL" id="RIBY02001845">
    <property type="protein sequence ID" value="KAH9827928.1"/>
    <property type="molecule type" value="Genomic_DNA"/>
</dbReference>
<feature type="compositionally biased region" description="Basic and acidic residues" evidence="5">
    <location>
        <begin position="18"/>
        <end position="29"/>
    </location>
</feature>
<evidence type="ECO:0000259" key="6">
    <source>
        <dbReference type="Pfam" id="PF00884"/>
    </source>
</evidence>
<evidence type="ECO:0000313" key="7">
    <source>
        <dbReference type="EMBL" id="KAH9827928.1"/>
    </source>
</evidence>
<feature type="region of interest" description="Disordered" evidence="5">
    <location>
        <begin position="503"/>
        <end position="526"/>
    </location>
</feature>
<dbReference type="FunFam" id="3.40.720.10:FF:000051">
    <property type="entry name" value="Arylsulfatase"/>
    <property type="match status" value="1"/>
</dbReference>
<feature type="compositionally biased region" description="Polar residues" evidence="5">
    <location>
        <begin position="357"/>
        <end position="369"/>
    </location>
</feature>
<dbReference type="OrthoDB" id="96314at2759"/>
<gene>
    <name evidence="7" type="ORF">Tdes44962_MAKER02682</name>
</gene>
<keyword evidence="3" id="KW-0378">Hydrolase</keyword>
<sequence length="1115" mass="122541">MSCRSESRGPRLTKLFGRRKDTIPEDRAVSPEQYAPSRRMRSGSRPPPDSAYSSAGEEFKAEHDLSNSNHNNNNNNNSKDDYGWGAPQHTTSRSVSDSRSRSTTRDFGRGSKRYAQHSPDEDVDEDVDVDEQVEYDSDTGEWVKTVTTTTTTKTTTTTTRTKRTGRGKSRPNHQRKKTGGKTTGNSSSGQPDQPSLPPNDARINTHNGTQTRTSFSPKPSSGNAYNQSKALPSQNDQPSHGSLSRRSQSHSSTKTLGVLPSPTNSSTGSASSVYENARSSTTLNDQYNQHSNAGRSSSRDPSYGKQAQGPNGESSNSYGAFQGSSAAESNGSGHGNPQFTINGSSISSYGGQPLANHGSNNRDSSATRQSDGGMQSDSSGDYSRADSGISVGEAFKAHHQSNHTSSNGQHQHQQRNASSTRAASRDELQQQGKAKYQQGGLQGTGGSSWLSNRNSGDSSSSGRPDSARKSPASWAQPHSPPDPLYNPPDIAPYFHSIGGVSSTSCTGPMSSHEAAPSPSGHRTSMQSWQNHLLPAAISLLGLVSSASAAQQGQWQHVEQLPKASNVKPKNIVFILSDDQDAVLNSTAYMPRLQKHLAEQGTQFVNHFTTTAICCPARVSLWTGKHPHNTNVTDVAPPFGGYPKFISEGYNDAYLPVWLQEAGYATFYTGKMFNAHNVYNYDSPYLAGWTDSYFLLDPGTYAYLNPIYQKGREQPVHHHDQHTTELIQTYAAELLEEALASDRSFFLGIAPVAPHANIDVNRAPGTPMTEPVPLPRHQHLFGEVQVPRSANFNPHAASGVSYIAQLPLLNDSTVQYLDHFYRQRLRALQGVDELIEQMVQQLEEAGVLDDTYIIYSSDNGYHVGQHRLPPGKETGFEEDIRVPLYIRGPGVSKGRVEESVTTHIDLVPTIFDMAGVELREGFDGAPIPYAGEKTVSVVRKEHVGVEYWDGQGQYVLLNNTYKAIRVKALDYDLYYAVWCNGEHELYDLEADPGQLNNLYTRSSDSLAPDLGHVLALQDHERPMLQSRLDKLISRLDALMMVMKSCKGETCVRPWAVLHPQGDVNTLDDALQMRYNEFYEQQVKVAFDRCEQGYILDAEGPQTGLQYRDGLWWSHWT</sequence>
<feature type="compositionally biased region" description="Polar residues" evidence="5">
    <location>
        <begin position="308"/>
        <end position="350"/>
    </location>
</feature>
<dbReference type="PANTHER" id="PTHR43108">
    <property type="entry name" value="N-ACETYLGLUCOSAMINE-6-SULFATASE FAMILY MEMBER"/>
    <property type="match status" value="1"/>
</dbReference>
<evidence type="ECO:0000256" key="2">
    <source>
        <dbReference type="ARBA" id="ARBA00022729"/>
    </source>
</evidence>
<dbReference type="Pfam" id="PF00884">
    <property type="entry name" value="Sulfatase"/>
    <property type="match status" value="1"/>
</dbReference>
<dbReference type="PROSITE" id="PS00523">
    <property type="entry name" value="SULFATASE_1"/>
    <property type="match status" value="1"/>
</dbReference>
<proteinExistence type="inferred from homology"/>
<comment type="similarity">
    <text evidence="1">Belongs to the sulfatase family.</text>
</comment>
<dbReference type="PANTHER" id="PTHR43108:SF8">
    <property type="entry name" value="SD21168P"/>
    <property type="match status" value="1"/>
</dbReference>
<reference evidence="7 8" key="2">
    <citation type="journal article" date="2021" name="Curr. Genet.">
        <title>Genetic response to nitrogen starvation in the aggressive Eucalyptus foliar pathogen Teratosphaeria destructans.</title>
        <authorList>
            <person name="Havenga M."/>
            <person name="Wingfield B.D."/>
            <person name="Wingfield M.J."/>
            <person name="Dreyer L.L."/>
            <person name="Roets F."/>
            <person name="Aylward J."/>
        </authorList>
    </citation>
    <scope>NUCLEOTIDE SEQUENCE [LARGE SCALE GENOMIC DNA]</scope>
    <source>
        <strain evidence="7">CMW44962</strain>
    </source>
</reference>
<dbReference type="InterPro" id="IPR017850">
    <property type="entry name" value="Alkaline_phosphatase_core_sf"/>
</dbReference>
<dbReference type="CDD" id="cd16147">
    <property type="entry name" value="G6S"/>
    <property type="match status" value="1"/>
</dbReference>
<feature type="compositionally biased region" description="Low complexity" evidence="5">
    <location>
        <begin position="239"/>
        <end position="252"/>
    </location>
</feature>
<dbReference type="SUPFAM" id="SSF53649">
    <property type="entry name" value="Alkaline phosphatase-like"/>
    <property type="match status" value="1"/>
</dbReference>
<dbReference type="GO" id="GO:0008449">
    <property type="term" value="F:N-acetylglucosamine-6-sulfatase activity"/>
    <property type="evidence" value="ECO:0007669"/>
    <property type="project" value="TreeGrafter"/>
</dbReference>
<accession>A0A9W7SSP4</accession>
<comment type="caution">
    <text evidence="7">The sequence shown here is derived from an EMBL/GenBank/DDBJ whole genome shotgun (WGS) entry which is preliminary data.</text>
</comment>
<feature type="compositionally biased region" description="Basic and acidic residues" evidence="5">
    <location>
        <begin position="96"/>
        <end position="109"/>
    </location>
</feature>
<feature type="compositionally biased region" description="Low complexity" evidence="5">
    <location>
        <begin position="429"/>
        <end position="439"/>
    </location>
</feature>
<feature type="compositionally biased region" description="Low complexity" evidence="5">
    <location>
        <begin position="260"/>
        <end position="272"/>
    </location>
</feature>
<feature type="compositionally biased region" description="Polar residues" evidence="5">
    <location>
        <begin position="202"/>
        <end position="238"/>
    </location>
</feature>
<evidence type="ECO:0000256" key="5">
    <source>
        <dbReference type="SAM" id="MobiDB-lite"/>
    </source>
</evidence>
<feature type="compositionally biased region" description="Low complexity" evidence="5">
    <location>
        <begin position="370"/>
        <end position="382"/>
    </location>
</feature>
<evidence type="ECO:0000256" key="3">
    <source>
        <dbReference type="ARBA" id="ARBA00022801"/>
    </source>
</evidence>
<dbReference type="InterPro" id="IPR024607">
    <property type="entry name" value="Sulfatase_CS"/>
</dbReference>
<feature type="compositionally biased region" description="Pro residues" evidence="5">
    <location>
        <begin position="478"/>
        <end position="490"/>
    </location>
</feature>
<evidence type="ECO:0000313" key="8">
    <source>
        <dbReference type="Proteomes" id="UP001138500"/>
    </source>
</evidence>